<evidence type="ECO:0000259" key="7">
    <source>
        <dbReference type="PROSITE" id="PS51918"/>
    </source>
</evidence>
<name>A0ABT5BP74_9BACT</name>
<dbReference type="Gene3D" id="3.20.20.70">
    <property type="entry name" value="Aldolase class I"/>
    <property type="match status" value="1"/>
</dbReference>
<evidence type="ECO:0000256" key="2">
    <source>
        <dbReference type="ARBA" id="ARBA00022691"/>
    </source>
</evidence>
<dbReference type="PANTHER" id="PTHR11228:SF7">
    <property type="entry name" value="PQQA PEPTIDE CYCLASE"/>
    <property type="match status" value="1"/>
</dbReference>
<comment type="caution">
    <text evidence="8">The sequence shown here is derived from an EMBL/GenBank/DDBJ whole genome shotgun (WGS) entry which is preliminary data.</text>
</comment>
<dbReference type="SUPFAM" id="SSF102114">
    <property type="entry name" value="Radical SAM enzymes"/>
    <property type="match status" value="1"/>
</dbReference>
<keyword evidence="9" id="KW-1185">Reference proteome</keyword>
<feature type="domain" description="Radical SAM core" evidence="7">
    <location>
        <begin position="14"/>
        <end position="229"/>
    </location>
</feature>
<feature type="compositionally biased region" description="Low complexity" evidence="6">
    <location>
        <begin position="372"/>
        <end position="385"/>
    </location>
</feature>
<dbReference type="InterPro" id="IPR050377">
    <property type="entry name" value="Radical_SAM_PqqE_MftC-like"/>
</dbReference>
<dbReference type="SFLD" id="SFLDG01067">
    <property type="entry name" value="SPASM/twitch_domain_containing"/>
    <property type="match status" value="1"/>
</dbReference>
<evidence type="ECO:0000256" key="1">
    <source>
        <dbReference type="ARBA" id="ARBA00001966"/>
    </source>
</evidence>
<sequence length="681" mass="74129">MDALPATAVQHEEAAHERRNWVRLTFDCNDRCVFCLDAHTHDGTNRDREEIKAQILDGRRRGATRLILSGGEPTIHPNFVDFVRLGRRAGYRKIQTVTNGRMFAYPEFLRASLDAGLSEITFSIHGPNARIHDALVGTKGAFDEEVKGLRGALADGRPVVNIDVCVNRGNVRQLPELMATFTAMGVREFDLLHVIPFGRAYSEGREVLFYDLEAMRPYLLEAFAYARKPGVHVWLNRFPPQHLEGFEDLIQDPHKLIEEVRGRKEEYALLLEHDIPLDCRAPERCKHCYLEPLCDRLDEVRTQLAGQNFEVLRVDAGADGHAPVAYGGDPASRQHAAARLRRVLAERALAAGLPGHAPEDMPDLAADGTADEAAAGMAEARAARTTGPSGHVPDDMLDPAANESEARAARATGPSGHVPHDMSSPPAPPRRLRLPLLGAGPPVPQAPARPRLDARALAAVARPRALWLVAPDLAAAEALAAEFPAVPELELELADSTSLLSHLSDMSSSPGPEGQLMLAGKRVTRVVVADPAAAEALLAAELDLDVVLLLSRAAEPWLLALAQAPARLVLRQPARERLTESAALDLDLPAFFAAFRHPVPVEGVPACVLGGTPRARPAVFDAAQLGPDGGLEIFRYARRFIDDGFQVKSLRCKTCSYDHGCKGMHINYVRAHGFAVMRPVP</sequence>
<dbReference type="InterPro" id="IPR013785">
    <property type="entry name" value="Aldolase_TIM"/>
</dbReference>
<evidence type="ECO:0000256" key="4">
    <source>
        <dbReference type="ARBA" id="ARBA00023004"/>
    </source>
</evidence>
<evidence type="ECO:0000256" key="5">
    <source>
        <dbReference type="ARBA" id="ARBA00023014"/>
    </source>
</evidence>
<keyword evidence="3" id="KW-0479">Metal-binding</keyword>
<dbReference type="InterPro" id="IPR058240">
    <property type="entry name" value="rSAM_sf"/>
</dbReference>
<accession>A0ABT5BP74</accession>
<evidence type="ECO:0000256" key="6">
    <source>
        <dbReference type="SAM" id="MobiDB-lite"/>
    </source>
</evidence>
<gene>
    <name evidence="8" type="ORF">POL58_46940</name>
</gene>
<organism evidence="8 9">
    <name type="scientific">Nannocystis radixulma</name>
    <dbReference type="NCBI Taxonomy" id="2995305"/>
    <lineage>
        <taxon>Bacteria</taxon>
        <taxon>Pseudomonadati</taxon>
        <taxon>Myxococcota</taxon>
        <taxon>Polyangia</taxon>
        <taxon>Nannocystales</taxon>
        <taxon>Nannocystaceae</taxon>
        <taxon>Nannocystis</taxon>
    </lineage>
</organism>
<evidence type="ECO:0000256" key="3">
    <source>
        <dbReference type="ARBA" id="ARBA00022723"/>
    </source>
</evidence>
<dbReference type="Proteomes" id="UP001217838">
    <property type="component" value="Unassembled WGS sequence"/>
</dbReference>
<dbReference type="CDD" id="cd01335">
    <property type="entry name" value="Radical_SAM"/>
    <property type="match status" value="1"/>
</dbReference>
<keyword evidence="2" id="KW-0949">S-adenosyl-L-methionine</keyword>
<dbReference type="PANTHER" id="PTHR11228">
    <property type="entry name" value="RADICAL SAM DOMAIN PROTEIN"/>
    <property type="match status" value="1"/>
</dbReference>
<keyword evidence="5" id="KW-0411">Iron-sulfur</keyword>
<comment type="cofactor">
    <cofactor evidence="1">
        <name>[4Fe-4S] cluster</name>
        <dbReference type="ChEBI" id="CHEBI:49883"/>
    </cofactor>
</comment>
<dbReference type="RefSeq" id="WP_272010385.1">
    <property type="nucleotide sequence ID" value="NZ_JAQNDN010000027.1"/>
</dbReference>
<dbReference type="SFLD" id="SFLDS00029">
    <property type="entry name" value="Radical_SAM"/>
    <property type="match status" value="1"/>
</dbReference>
<keyword evidence="4" id="KW-0408">Iron</keyword>
<dbReference type="EMBL" id="JAQNDN010000027">
    <property type="protein sequence ID" value="MDC0675370.1"/>
    <property type="molecule type" value="Genomic_DNA"/>
</dbReference>
<evidence type="ECO:0000313" key="9">
    <source>
        <dbReference type="Proteomes" id="UP001217838"/>
    </source>
</evidence>
<evidence type="ECO:0000313" key="8">
    <source>
        <dbReference type="EMBL" id="MDC0675370.1"/>
    </source>
</evidence>
<dbReference type="Pfam" id="PF04055">
    <property type="entry name" value="Radical_SAM"/>
    <property type="match status" value="1"/>
</dbReference>
<dbReference type="InterPro" id="IPR007197">
    <property type="entry name" value="rSAM"/>
</dbReference>
<proteinExistence type="predicted"/>
<dbReference type="PROSITE" id="PS51918">
    <property type="entry name" value="RADICAL_SAM"/>
    <property type="match status" value="1"/>
</dbReference>
<reference evidence="8 9" key="1">
    <citation type="submission" date="2022-11" db="EMBL/GenBank/DDBJ databases">
        <title>Minimal conservation of predation-associated metabolite biosynthetic gene clusters underscores biosynthetic potential of Myxococcota including descriptions for ten novel species: Archangium lansinium sp. nov., Myxococcus landrumus sp. nov., Nannocystis bai.</title>
        <authorList>
            <person name="Ahearne A."/>
            <person name="Stevens C."/>
            <person name="Dowd S."/>
        </authorList>
    </citation>
    <scope>NUCLEOTIDE SEQUENCE [LARGE SCALE GENOMIC DNA]</scope>
    <source>
        <strain evidence="8 9">NCELM</strain>
    </source>
</reference>
<feature type="region of interest" description="Disordered" evidence="6">
    <location>
        <begin position="372"/>
        <end position="432"/>
    </location>
</feature>
<protein>
    <submittedName>
        <fullName evidence="8">Radical SAM protein</fullName>
    </submittedName>
</protein>